<dbReference type="Gene3D" id="1.10.10.10">
    <property type="entry name" value="Winged helix-like DNA-binding domain superfamily/Winged helix DNA-binding domain"/>
    <property type="match status" value="1"/>
</dbReference>
<dbReference type="SUPFAM" id="SSF53067">
    <property type="entry name" value="Actin-like ATPase domain"/>
    <property type="match status" value="1"/>
</dbReference>
<reference evidence="2 3" key="1">
    <citation type="submission" date="2018-11" db="EMBL/GenBank/DDBJ databases">
        <title>Draft genome sequence of Cellulomonas takizawaensis strain TKZ-21.</title>
        <authorList>
            <person name="Yamamura H."/>
            <person name="Hayashi T."/>
            <person name="Hamada M."/>
            <person name="Serisawa Y."/>
            <person name="Matsuyama K."/>
            <person name="Nakagawa Y."/>
            <person name="Otoguro M."/>
            <person name="Yanagida F."/>
            <person name="Hayakawa M."/>
        </authorList>
    </citation>
    <scope>NUCLEOTIDE SEQUENCE [LARGE SCALE GENOMIC DNA]</scope>
    <source>
        <strain evidence="2 3">TKZ-21</strain>
    </source>
</reference>
<gene>
    <name evidence="2" type="ORF">CTKZ_09520</name>
</gene>
<dbReference type="InterPro" id="IPR049874">
    <property type="entry name" value="ROK_cs"/>
</dbReference>
<keyword evidence="3" id="KW-1185">Reference proteome</keyword>
<dbReference type="InterPro" id="IPR036390">
    <property type="entry name" value="WH_DNA-bd_sf"/>
</dbReference>
<keyword evidence="2" id="KW-0418">Kinase</keyword>
<dbReference type="InterPro" id="IPR000600">
    <property type="entry name" value="ROK"/>
</dbReference>
<proteinExistence type="inferred from homology"/>
<organism evidence="2 3">
    <name type="scientific">Cellulomonas algicola</name>
    <dbReference type="NCBI Taxonomy" id="2071633"/>
    <lineage>
        <taxon>Bacteria</taxon>
        <taxon>Bacillati</taxon>
        <taxon>Actinomycetota</taxon>
        <taxon>Actinomycetes</taxon>
        <taxon>Micrococcales</taxon>
        <taxon>Cellulomonadaceae</taxon>
        <taxon>Cellulomonas</taxon>
    </lineage>
</organism>
<dbReference type="InterPro" id="IPR043129">
    <property type="entry name" value="ATPase_NBD"/>
</dbReference>
<evidence type="ECO:0000313" key="2">
    <source>
        <dbReference type="EMBL" id="GCD19390.1"/>
    </source>
</evidence>
<dbReference type="PANTHER" id="PTHR18964:SF173">
    <property type="entry name" value="GLUCOKINASE"/>
    <property type="match status" value="1"/>
</dbReference>
<dbReference type="EMBL" id="BHYL01000063">
    <property type="protein sequence ID" value="GCD19390.1"/>
    <property type="molecule type" value="Genomic_DNA"/>
</dbReference>
<dbReference type="InterPro" id="IPR036388">
    <property type="entry name" value="WH-like_DNA-bd_sf"/>
</dbReference>
<evidence type="ECO:0000256" key="1">
    <source>
        <dbReference type="ARBA" id="ARBA00006479"/>
    </source>
</evidence>
<protein>
    <submittedName>
        <fullName evidence="2">Sugar kinase</fullName>
    </submittedName>
</protein>
<dbReference type="Pfam" id="PF13412">
    <property type="entry name" value="HTH_24"/>
    <property type="match status" value="1"/>
</dbReference>
<comment type="caution">
    <text evidence="2">The sequence shown here is derived from an EMBL/GenBank/DDBJ whole genome shotgun (WGS) entry which is preliminary data.</text>
</comment>
<dbReference type="PANTHER" id="PTHR18964">
    <property type="entry name" value="ROK (REPRESSOR, ORF, KINASE) FAMILY"/>
    <property type="match status" value="1"/>
</dbReference>
<dbReference type="Pfam" id="PF00480">
    <property type="entry name" value="ROK"/>
    <property type="match status" value="1"/>
</dbReference>
<dbReference type="AlphaFoldDB" id="A0A401UXX3"/>
<dbReference type="Gene3D" id="3.30.420.40">
    <property type="match status" value="2"/>
</dbReference>
<dbReference type="RefSeq" id="WP_124341926.1">
    <property type="nucleotide sequence ID" value="NZ_BHYL01000063.1"/>
</dbReference>
<keyword evidence="2" id="KW-0808">Transferase</keyword>
<dbReference type="SUPFAM" id="SSF46785">
    <property type="entry name" value="Winged helix' DNA-binding domain"/>
    <property type="match status" value="1"/>
</dbReference>
<comment type="similarity">
    <text evidence="1">Belongs to the ROK (NagC/XylR) family.</text>
</comment>
<evidence type="ECO:0000313" key="3">
    <source>
        <dbReference type="Proteomes" id="UP000288246"/>
    </source>
</evidence>
<dbReference type="OrthoDB" id="4083144at2"/>
<accession>A0A401UXX3</accession>
<dbReference type="GO" id="GO:0016301">
    <property type="term" value="F:kinase activity"/>
    <property type="evidence" value="ECO:0007669"/>
    <property type="project" value="UniProtKB-KW"/>
</dbReference>
<name>A0A401UXX3_9CELL</name>
<sequence>MSSLQSGLGAAHASSRAAILDLIRAAGTISRVELTRATGFTAATISTVVRRLIDDGLVVEVGRAESTGGKPRMLLELDPYARFAVGVHLDHAGITYVIANLGGAIVARWRRPGAGSDDPREVVARIAAEIRATVARVGVDPERVLGLGVVSPGPITASTGMTLTPPVMQAWTEFPLAAALEDAVGLPVLLDNDATAAAIGEYWSGGIAGSAFAALYMGTGIGAGIIVDGTVFRGASSNAGEVGHICVDLDGPECWCGSRGCVEALAGPAAVVAAARAAGIELAGRTVAEDFATLARAASRGEEEPLRVIERSARYLGVAAQTLANVLDLELVVLTGPAFAMAGSLYVPEVETRLAQSFFARGNHTVRVAISSNAPEAAAVGAAALVLQSELTPRQAGMRMTVDRSLEVPTGA</sequence>
<dbReference type="Proteomes" id="UP000288246">
    <property type="component" value="Unassembled WGS sequence"/>
</dbReference>
<dbReference type="PROSITE" id="PS01125">
    <property type="entry name" value="ROK"/>
    <property type="match status" value="1"/>
</dbReference>